<reference evidence="1 2" key="1">
    <citation type="journal article" date="2019" name="Sci. Rep.">
        <title>Orb-weaving spider Araneus ventricosus genome elucidates the spidroin gene catalogue.</title>
        <authorList>
            <person name="Kono N."/>
            <person name="Nakamura H."/>
            <person name="Ohtoshi R."/>
            <person name="Moran D.A.P."/>
            <person name="Shinohara A."/>
            <person name="Yoshida Y."/>
            <person name="Fujiwara M."/>
            <person name="Mori M."/>
            <person name="Tomita M."/>
            <person name="Arakawa K."/>
        </authorList>
    </citation>
    <scope>NUCLEOTIDE SEQUENCE [LARGE SCALE GENOMIC DNA]</scope>
</reference>
<accession>A0A4Y2IPQ5</accession>
<evidence type="ECO:0000313" key="2">
    <source>
        <dbReference type="Proteomes" id="UP000499080"/>
    </source>
</evidence>
<dbReference type="AlphaFoldDB" id="A0A4Y2IPQ5"/>
<dbReference type="EMBL" id="BGPR01107318">
    <property type="protein sequence ID" value="GBM79189.1"/>
    <property type="molecule type" value="Genomic_DNA"/>
</dbReference>
<name>A0A4Y2IPQ5_ARAVE</name>
<protein>
    <submittedName>
        <fullName evidence="1">Uncharacterized protein</fullName>
    </submittedName>
</protein>
<comment type="caution">
    <text evidence="1">The sequence shown here is derived from an EMBL/GenBank/DDBJ whole genome shotgun (WGS) entry which is preliminary data.</text>
</comment>
<evidence type="ECO:0000313" key="1">
    <source>
        <dbReference type="EMBL" id="GBM79189.1"/>
    </source>
</evidence>
<gene>
    <name evidence="1" type="ORF">AVEN_235753_1</name>
</gene>
<proteinExistence type="predicted"/>
<dbReference type="Proteomes" id="UP000499080">
    <property type="component" value="Unassembled WGS sequence"/>
</dbReference>
<sequence length="109" mass="12978">MFPPIARFLTRNFLRNLFAYFDLKHDHVVPEHMCSSNSSGKFVLVILFSEILKHSYFMDMKVFQRNRAHQMKTLLQQSDSRSITAEIRCMWEYAWNLVESRVLILVCFG</sequence>
<keyword evidence="2" id="KW-1185">Reference proteome</keyword>
<organism evidence="1 2">
    <name type="scientific">Araneus ventricosus</name>
    <name type="common">Orbweaver spider</name>
    <name type="synonym">Epeira ventricosa</name>
    <dbReference type="NCBI Taxonomy" id="182803"/>
    <lineage>
        <taxon>Eukaryota</taxon>
        <taxon>Metazoa</taxon>
        <taxon>Ecdysozoa</taxon>
        <taxon>Arthropoda</taxon>
        <taxon>Chelicerata</taxon>
        <taxon>Arachnida</taxon>
        <taxon>Araneae</taxon>
        <taxon>Araneomorphae</taxon>
        <taxon>Entelegynae</taxon>
        <taxon>Araneoidea</taxon>
        <taxon>Araneidae</taxon>
        <taxon>Araneus</taxon>
    </lineage>
</organism>